<dbReference type="GO" id="GO:0016887">
    <property type="term" value="F:ATP hydrolysis activity"/>
    <property type="evidence" value="ECO:0007669"/>
    <property type="project" value="InterPro"/>
</dbReference>
<protein>
    <recommendedName>
        <fullName evidence="3">Nuclease SbcCD subunit C</fullName>
    </recommendedName>
</protein>
<accession>A0A3A9KYD4</accession>
<evidence type="ECO:0000256" key="1">
    <source>
        <dbReference type="ARBA" id="ARBA00006930"/>
    </source>
</evidence>
<evidence type="ECO:0000259" key="5">
    <source>
        <dbReference type="Pfam" id="PF13476"/>
    </source>
</evidence>
<dbReference type="Proteomes" id="UP000281498">
    <property type="component" value="Unassembled WGS sequence"/>
</dbReference>
<comment type="caution">
    <text evidence="6">The sequence shown here is derived from an EMBL/GenBank/DDBJ whole genome shotgun (WGS) entry which is preliminary data.</text>
</comment>
<keyword evidence="7" id="KW-1185">Reference proteome</keyword>
<feature type="coiled-coil region" evidence="4">
    <location>
        <begin position="180"/>
        <end position="313"/>
    </location>
</feature>
<dbReference type="Pfam" id="PF13558">
    <property type="entry name" value="SbcC_Walker_B"/>
    <property type="match status" value="1"/>
</dbReference>
<sequence length="1126" mass="129926">MKPIELTLQGLHSFREKQVIDFASLCEGGVFGIFGPTGSGKSSILDAMTLSLYGKVERAPSNTQGILNHAEDQLAVSFTFSLGEGRYKVERTFKRVKDDGLRQATARFINITTEAIVVADKAGDVTREVEAMLGLSIDDFTRAVVLPQGKFSEFLSLKGTERRQMLQRLFHLERYGDQLNQKLRQRLTATKHDKELIEKEQLGLGDASNESLEVAKNKVVSLKKGIKKQEEKLDIYQKEYEESKQLMEWIAQLQSVEKELNELDKQQSHFTELKQEIVRAKEANILFPYVQEVEESQQEIHAWEKKEAEANKDVNILHEKAERAKKSFEKASFENQTHEVPLKMKLDRFESLKTKVEDLKHRTTEVSQLQSTIKDLNKTLKGLELEQTEAKETRKKYEEAQQDLKEELKLLQWDSEEKQLLNKANEQKYTLQETERRIKELTTQVTKQQKETDKAVAAIHEVEAQQTTASEALHERFQQMMHWYNIVLEKKQLLQSAIHDIQDQKELQQENQLKVAVQEMRQALTEGEICPVCGSTEHFYEHDTGQVNNEIREDFIRKEVLLKFEAELGNLEKMLGEAGWRLDKEARQSPINPEVAASTETLLDNQVTPLPSVRKAEFTDSLEKWSNQWQKEDEAISRVIQQWEQQNHSWTKLENKWNESNIHVKQAKERLKEIMDELEKAQQTHNTQLTEWKTKFPEHPYSNIDEIVSRMQKNEHDSDKLRIRIEKSVPYIEKIQTQLDNVAGKIQELIVDISKKESELNEKKTIINDMNKDITNETNGENIDTLIEGNKAKLEKLQTTVEKTKSEKEKLEGQVNTSERYLADCSHSKTEAISRNERALQRWTVQKESSSFNDMSLVNEKIKNLETINSWELNVSDYENNLRDVTFSKKQVEDKLQGKHITSDMYEEKKTIFVQAKQEIENMRTAFGAASHYLEEIEKKRERYDHLEEKRIELESLFAQLSKLDKVFRGKEFVEFIAEEQLVQVSRLASEKLRALTRGRYAIEVDSSGGFIMRDDHNGGVKRPVTTLSGGETFLTSLALALSLSASIQLNGEHALEFFFLDEGFGTLDPELLETVITALEQLHTNQLSVGVISHVPELKERLPRKIMVTPAEPGGRGSRTKLESI</sequence>
<dbReference type="PANTHER" id="PTHR32114:SF2">
    <property type="entry name" value="ABC TRANSPORTER ABCH.3"/>
    <property type="match status" value="1"/>
</dbReference>
<reference evidence="6 7" key="1">
    <citation type="submission" date="2017-10" db="EMBL/GenBank/DDBJ databases">
        <title>Bacillus sp. nov., a halophilic bacterium isolated from a Keqin Lake.</title>
        <authorList>
            <person name="Wang H."/>
        </authorList>
    </citation>
    <scope>NUCLEOTIDE SEQUENCE [LARGE SCALE GENOMIC DNA]</scope>
    <source>
        <strain evidence="6 7">KCTC 13187</strain>
    </source>
</reference>
<feature type="coiled-coil region" evidence="4">
    <location>
        <begin position="930"/>
        <end position="967"/>
    </location>
</feature>
<organism evidence="6 7">
    <name type="scientific">Salipaludibacillus neizhouensis</name>
    <dbReference type="NCBI Taxonomy" id="885475"/>
    <lineage>
        <taxon>Bacteria</taxon>
        <taxon>Bacillati</taxon>
        <taxon>Bacillota</taxon>
        <taxon>Bacilli</taxon>
        <taxon>Bacillales</taxon>
        <taxon>Bacillaceae</taxon>
    </lineage>
</organism>
<dbReference type="InterPro" id="IPR038729">
    <property type="entry name" value="Rad50/SbcC_AAA"/>
</dbReference>
<evidence type="ECO:0000313" key="6">
    <source>
        <dbReference type="EMBL" id="RKL69346.1"/>
    </source>
</evidence>
<dbReference type="Gene3D" id="3.40.50.300">
    <property type="entry name" value="P-loop containing nucleotide triphosphate hydrolases"/>
    <property type="match status" value="2"/>
</dbReference>
<evidence type="ECO:0000313" key="7">
    <source>
        <dbReference type="Proteomes" id="UP000281498"/>
    </source>
</evidence>
<feature type="domain" description="Rad50/SbcC-type AAA" evidence="5">
    <location>
        <begin position="5"/>
        <end position="277"/>
    </location>
</feature>
<keyword evidence="4" id="KW-0175">Coiled coil</keyword>
<evidence type="ECO:0000256" key="3">
    <source>
        <dbReference type="ARBA" id="ARBA00013368"/>
    </source>
</evidence>
<dbReference type="InterPro" id="IPR027417">
    <property type="entry name" value="P-loop_NTPase"/>
</dbReference>
<evidence type="ECO:0000256" key="4">
    <source>
        <dbReference type="SAM" id="Coils"/>
    </source>
</evidence>
<dbReference type="AlphaFoldDB" id="A0A3A9KYD4"/>
<name>A0A3A9KYD4_9BACI</name>
<dbReference type="GO" id="GO:0006302">
    <property type="term" value="P:double-strand break repair"/>
    <property type="evidence" value="ECO:0007669"/>
    <property type="project" value="InterPro"/>
</dbReference>
<dbReference type="PANTHER" id="PTHR32114">
    <property type="entry name" value="ABC TRANSPORTER ABCH.3"/>
    <property type="match status" value="1"/>
</dbReference>
<dbReference type="OrthoDB" id="9795626at2"/>
<comment type="subunit">
    <text evidence="2">Heterodimer of SbcC and SbcD.</text>
</comment>
<feature type="coiled-coil region" evidence="4">
    <location>
        <begin position="661"/>
        <end position="695"/>
    </location>
</feature>
<dbReference type="EMBL" id="PDOE01000001">
    <property type="protein sequence ID" value="RKL69346.1"/>
    <property type="molecule type" value="Genomic_DNA"/>
</dbReference>
<dbReference type="RefSeq" id="WP_110936015.1">
    <property type="nucleotide sequence ID" value="NZ_KZ614146.1"/>
</dbReference>
<comment type="similarity">
    <text evidence="1">Belongs to the SMC family. SbcC subfamily.</text>
</comment>
<dbReference type="SUPFAM" id="SSF52540">
    <property type="entry name" value="P-loop containing nucleoside triphosphate hydrolases"/>
    <property type="match status" value="1"/>
</dbReference>
<feature type="coiled-coil region" evidence="4">
    <location>
        <begin position="342"/>
        <end position="451"/>
    </location>
</feature>
<feature type="coiled-coil region" evidence="4">
    <location>
        <begin position="732"/>
        <end position="821"/>
    </location>
</feature>
<evidence type="ECO:0000256" key="2">
    <source>
        <dbReference type="ARBA" id="ARBA00011322"/>
    </source>
</evidence>
<gene>
    <name evidence="6" type="ORF">CR203_04785</name>
</gene>
<proteinExistence type="inferred from homology"/>
<dbReference type="Pfam" id="PF13476">
    <property type="entry name" value="AAA_23"/>
    <property type="match status" value="1"/>
</dbReference>